<comment type="caution">
    <text evidence="2">The sequence shown here is derived from an EMBL/GenBank/DDBJ whole genome shotgun (WGS) entry which is preliminary data.</text>
</comment>
<dbReference type="AlphaFoldDB" id="A0A916VH70"/>
<reference evidence="2" key="1">
    <citation type="submission" date="2020-08" db="EMBL/GenBank/DDBJ databases">
        <title>Taxonomic study for Lactobacillus species isolated from hardwood bark.</title>
        <authorList>
            <person name="Tohno M."/>
            <person name="Tanizawa Y."/>
        </authorList>
    </citation>
    <scope>NUCLEOTIDE SEQUENCE</scope>
    <source>
        <strain evidence="2">B40</strain>
    </source>
</reference>
<evidence type="ECO:0000256" key="1">
    <source>
        <dbReference type="SAM" id="MobiDB-lite"/>
    </source>
</evidence>
<keyword evidence="3" id="KW-1185">Reference proteome</keyword>
<dbReference type="Proteomes" id="UP000677218">
    <property type="component" value="Unassembled WGS sequence"/>
</dbReference>
<evidence type="ECO:0000313" key="3">
    <source>
        <dbReference type="Proteomes" id="UP000677218"/>
    </source>
</evidence>
<gene>
    <name evidence="2" type="ORF">LCB40_01920</name>
</gene>
<name>A0A916VH70_9LACO</name>
<dbReference type="RefSeq" id="WP_212780018.1">
    <property type="nucleotide sequence ID" value="NZ_BMAY01000001.1"/>
</dbReference>
<feature type="compositionally biased region" description="Polar residues" evidence="1">
    <location>
        <begin position="94"/>
        <end position="104"/>
    </location>
</feature>
<dbReference type="EMBL" id="BMAY01000001">
    <property type="protein sequence ID" value="GFZ26312.1"/>
    <property type="molecule type" value="Genomic_DNA"/>
</dbReference>
<sequence>MKKAVTAGIVGLLLLLGLAAGYTQWQVEADRPQPEQISRRHHLRRVAPYNQTLFGANHELKPQPESIQLKSDAVSKSLFKTDTAYDKSTKKKSSNTQITSVTIK</sequence>
<proteinExistence type="predicted"/>
<feature type="region of interest" description="Disordered" evidence="1">
    <location>
        <begin position="84"/>
        <end position="104"/>
    </location>
</feature>
<protein>
    <submittedName>
        <fullName evidence="2">Uncharacterized protein</fullName>
    </submittedName>
</protein>
<organism evidence="2 3">
    <name type="scientific">Lactobacillus corticis</name>
    <dbReference type="NCBI Taxonomy" id="2201249"/>
    <lineage>
        <taxon>Bacteria</taxon>
        <taxon>Bacillati</taxon>
        <taxon>Bacillota</taxon>
        <taxon>Bacilli</taxon>
        <taxon>Lactobacillales</taxon>
        <taxon>Lactobacillaceae</taxon>
        <taxon>Lactobacillus</taxon>
    </lineage>
</organism>
<evidence type="ECO:0000313" key="2">
    <source>
        <dbReference type="EMBL" id="GFZ26312.1"/>
    </source>
</evidence>
<accession>A0A916VH70</accession>